<dbReference type="PANTHER" id="PTHR32119:SF2">
    <property type="entry name" value="OROTIDINE 5'-PHOSPHATE DECARBOXYLASE"/>
    <property type="match status" value="1"/>
</dbReference>
<dbReference type="SUPFAM" id="SSF51366">
    <property type="entry name" value="Ribulose-phoshate binding barrel"/>
    <property type="match status" value="1"/>
</dbReference>
<dbReference type="AlphaFoldDB" id="A0A8J3Z6I1"/>
<evidence type="ECO:0000256" key="7">
    <source>
        <dbReference type="ARBA" id="ARBA00023239"/>
    </source>
</evidence>
<dbReference type="NCBIfam" id="NF001273">
    <property type="entry name" value="PRK00230.1"/>
    <property type="match status" value="1"/>
</dbReference>
<dbReference type="InterPro" id="IPR014732">
    <property type="entry name" value="OMPdecase"/>
</dbReference>
<dbReference type="GO" id="GO:0005829">
    <property type="term" value="C:cytosol"/>
    <property type="evidence" value="ECO:0007669"/>
    <property type="project" value="TreeGrafter"/>
</dbReference>
<evidence type="ECO:0000256" key="8">
    <source>
        <dbReference type="ARBA" id="ARBA00033428"/>
    </source>
</evidence>
<keyword evidence="12" id="KW-1185">Reference proteome</keyword>
<keyword evidence="7" id="KW-0456">Lyase</keyword>
<dbReference type="SMART" id="SM00934">
    <property type="entry name" value="OMPdecase"/>
    <property type="match status" value="1"/>
</dbReference>
<gene>
    <name evidence="11" type="primary">pyrF_1</name>
    <name evidence="11" type="ORF">Vau01_048080</name>
</gene>
<dbReference type="GO" id="GO:0004590">
    <property type="term" value="F:orotidine-5'-phosphate decarboxylase activity"/>
    <property type="evidence" value="ECO:0007669"/>
    <property type="project" value="UniProtKB-EC"/>
</dbReference>
<evidence type="ECO:0000256" key="5">
    <source>
        <dbReference type="ARBA" id="ARBA00022793"/>
    </source>
</evidence>
<feature type="binding site" evidence="9">
    <location>
        <position position="131"/>
    </location>
    <ligand>
        <name>substrate</name>
    </ligand>
</feature>
<dbReference type="Gene3D" id="3.20.20.70">
    <property type="entry name" value="Aldolase class I"/>
    <property type="match status" value="1"/>
</dbReference>
<dbReference type="GO" id="GO:0044205">
    <property type="term" value="P:'de novo' UMP biosynthetic process"/>
    <property type="evidence" value="ECO:0007669"/>
    <property type="project" value="UniProtKB-UniPathway"/>
</dbReference>
<protein>
    <recommendedName>
        <fullName evidence="4">Orotidine 5'-phosphate decarboxylase</fullName>
        <ecNumber evidence="3">4.1.1.23</ecNumber>
    </recommendedName>
    <alternativeName>
        <fullName evidence="8">OMP decarboxylase</fullName>
    </alternativeName>
</protein>
<evidence type="ECO:0000256" key="3">
    <source>
        <dbReference type="ARBA" id="ARBA00012321"/>
    </source>
</evidence>
<feature type="binding site" evidence="9">
    <location>
        <position position="46"/>
    </location>
    <ligand>
        <name>substrate</name>
    </ligand>
</feature>
<evidence type="ECO:0000259" key="10">
    <source>
        <dbReference type="SMART" id="SM00934"/>
    </source>
</evidence>
<keyword evidence="6" id="KW-0665">Pyrimidine biosynthesis</keyword>
<dbReference type="InterPro" id="IPR011060">
    <property type="entry name" value="RibuloseP-bd_barrel"/>
</dbReference>
<evidence type="ECO:0000256" key="2">
    <source>
        <dbReference type="ARBA" id="ARBA00004861"/>
    </source>
</evidence>
<evidence type="ECO:0000256" key="4">
    <source>
        <dbReference type="ARBA" id="ARBA00021923"/>
    </source>
</evidence>
<evidence type="ECO:0000313" key="12">
    <source>
        <dbReference type="Proteomes" id="UP000612585"/>
    </source>
</evidence>
<dbReference type="NCBIfam" id="TIGR01740">
    <property type="entry name" value="pyrF"/>
    <property type="match status" value="1"/>
</dbReference>
<dbReference type="GO" id="GO:0006207">
    <property type="term" value="P:'de novo' pyrimidine nucleobase biosynthetic process"/>
    <property type="evidence" value="ECO:0007669"/>
    <property type="project" value="InterPro"/>
</dbReference>
<dbReference type="UniPathway" id="UPA00070">
    <property type="reaction ID" value="UER00120"/>
</dbReference>
<accession>A0A8J3Z6I1</accession>
<sequence length="248" mass="25159">MTAARGDRHDDAVDPARRVIVALDFDNGDDAMAIVDRLGEAGTSYKIGLELLTAAGPAIPTRLAGAGKDVFLDLKLFEIPTSVAGAVRAAGHLGATMVTVHAMAGPTIMAAAVHAAADFPHLRVIALTVVTSLVDADLAAIGLSATVEEQTSRLARLAEQSGCHGVVASPRDAAALRAALGPTMLIVTPGVTVRAEPAIAARTGHARSAHAAAAVGDGATHIIVGRPVTRAPDPAAVLAHLHHELANL</sequence>
<organism evidence="11 12">
    <name type="scientific">Virgisporangium aurantiacum</name>
    <dbReference type="NCBI Taxonomy" id="175570"/>
    <lineage>
        <taxon>Bacteria</taxon>
        <taxon>Bacillati</taxon>
        <taxon>Actinomycetota</taxon>
        <taxon>Actinomycetes</taxon>
        <taxon>Micromonosporales</taxon>
        <taxon>Micromonosporaceae</taxon>
        <taxon>Virgisporangium</taxon>
    </lineage>
</organism>
<reference evidence="11" key="1">
    <citation type="submission" date="2021-01" db="EMBL/GenBank/DDBJ databases">
        <title>Whole genome shotgun sequence of Virgisporangium aurantiacum NBRC 16421.</title>
        <authorList>
            <person name="Komaki H."/>
            <person name="Tamura T."/>
        </authorList>
    </citation>
    <scope>NUCLEOTIDE SEQUENCE</scope>
    <source>
        <strain evidence="11">NBRC 16421</strain>
    </source>
</reference>
<dbReference type="Pfam" id="PF00215">
    <property type="entry name" value="OMPdecase"/>
    <property type="match status" value="1"/>
</dbReference>
<feature type="binding site" evidence="9">
    <location>
        <position position="24"/>
    </location>
    <ligand>
        <name>substrate</name>
    </ligand>
</feature>
<dbReference type="PANTHER" id="PTHR32119">
    <property type="entry name" value="OROTIDINE 5'-PHOSPHATE DECARBOXYLASE"/>
    <property type="match status" value="1"/>
</dbReference>
<evidence type="ECO:0000256" key="9">
    <source>
        <dbReference type="PIRSR" id="PIRSR614732-2"/>
    </source>
</evidence>
<feature type="binding site" evidence="9">
    <location>
        <position position="225"/>
    </location>
    <ligand>
        <name>substrate</name>
    </ligand>
</feature>
<keyword evidence="5" id="KW-0210">Decarboxylase</keyword>
<feature type="binding site" evidence="9">
    <location>
        <position position="226"/>
    </location>
    <ligand>
        <name>substrate</name>
    </ligand>
</feature>
<dbReference type="CDD" id="cd04725">
    <property type="entry name" value="OMP_decarboxylase_like"/>
    <property type="match status" value="1"/>
</dbReference>
<dbReference type="Proteomes" id="UP000612585">
    <property type="component" value="Unassembled WGS sequence"/>
</dbReference>
<dbReference type="InterPro" id="IPR013785">
    <property type="entry name" value="Aldolase_TIM"/>
</dbReference>
<evidence type="ECO:0000313" key="11">
    <source>
        <dbReference type="EMBL" id="GIJ57292.1"/>
    </source>
</evidence>
<dbReference type="EMBL" id="BOPG01000030">
    <property type="protein sequence ID" value="GIJ57292.1"/>
    <property type="molecule type" value="Genomic_DNA"/>
</dbReference>
<dbReference type="EC" id="4.1.1.23" evidence="3"/>
<evidence type="ECO:0000256" key="1">
    <source>
        <dbReference type="ARBA" id="ARBA00002356"/>
    </source>
</evidence>
<name>A0A8J3Z6I1_9ACTN</name>
<evidence type="ECO:0000256" key="6">
    <source>
        <dbReference type="ARBA" id="ARBA00022975"/>
    </source>
</evidence>
<proteinExistence type="predicted"/>
<comment type="function">
    <text evidence="1">Catalyzes the decarboxylation of orotidine 5'-monophosphate (OMP) to uridine 5'-monophosphate (UMP).</text>
</comment>
<feature type="domain" description="Orotidine 5'-phosphate decarboxylase" evidence="10">
    <location>
        <begin position="18"/>
        <end position="241"/>
    </location>
</feature>
<comment type="caution">
    <text evidence="11">The sequence shown here is derived from an EMBL/GenBank/DDBJ whole genome shotgun (WGS) entry which is preliminary data.</text>
</comment>
<comment type="pathway">
    <text evidence="2">Pyrimidine metabolism; UMP biosynthesis via de novo pathway; UMP from orotate: step 2/2.</text>
</comment>
<dbReference type="InterPro" id="IPR001754">
    <property type="entry name" value="OMPdeCOase_dom"/>
</dbReference>